<evidence type="ECO:0000256" key="3">
    <source>
        <dbReference type="ARBA" id="ARBA00022448"/>
    </source>
</evidence>
<feature type="transmembrane region" description="Helical" evidence="8">
    <location>
        <begin position="379"/>
        <end position="401"/>
    </location>
</feature>
<keyword evidence="10" id="KW-1185">Reference proteome</keyword>
<proteinExistence type="inferred from homology"/>
<organism evidence="9 10">
    <name type="scientific">Psilocybe cf. subviscida</name>
    <dbReference type="NCBI Taxonomy" id="2480587"/>
    <lineage>
        <taxon>Eukaryota</taxon>
        <taxon>Fungi</taxon>
        <taxon>Dikarya</taxon>
        <taxon>Basidiomycota</taxon>
        <taxon>Agaricomycotina</taxon>
        <taxon>Agaricomycetes</taxon>
        <taxon>Agaricomycetidae</taxon>
        <taxon>Agaricales</taxon>
        <taxon>Agaricineae</taxon>
        <taxon>Strophariaceae</taxon>
        <taxon>Psilocybe</taxon>
    </lineage>
</organism>
<feature type="transmembrane region" description="Helical" evidence="8">
    <location>
        <begin position="51"/>
        <end position="72"/>
    </location>
</feature>
<accession>A0A8H5B9X1</accession>
<keyword evidence="3 7" id="KW-0813">Transport</keyword>
<evidence type="ECO:0000256" key="8">
    <source>
        <dbReference type="SAM" id="Phobius"/>
    </source>
</evidence>
<dbReference type="PANTHER" id="PTHR31806">
    <property type="entry name" value="PURINE-CYTOSINE PERMEASE FCY2-RELATED"/>
    <property type="match status" value="1"/>
</dbReference>
<comment type="similarity">
    <text evidence="2 7">Belongs to the purine-cytosine permease (2.A.39) family.</text>
</comment>
<keyword evidence="6 7" id="KW-0472">Membrane</keyword>
<dbReference type="Pfam" id="PF02133">
    <property type="entry name" value="Transp_cyt_pur"/>
    <property type="match status" value="1"/>
</dbReference>
<dbReference type="InterPro" id="IPR026030">
    <property type="entry name" value="Pur-cyt_permease_Fcy2/21/22"/>
</dbReference>
<name>A0A8H5B9X1_9AGAR</name>
<evidence type="ECO:0000256" key="7">
    <source>
        <dbReference type="PIRNR" id="PIRNR002744"/>
    </source>
</evidence>
<dbReference type="AlphaFoldDB" id="A0A8H5B9X1"/>
<gene>
    <name evidence="9" type="ORF">D9619_010745</name>
</gene>
<dbReference type="OrthoDB" id="2116389at2759"/>
<dbReference type="PIRSF" id="PIRSF002744">
    <property type="entry name" value="Pur-cyt_permease"/>
    <property type="match status" value="1"/>
</dbReference>
<feature type="transmembrane region" description="Helical" evidence="8">
    <location>
        <begin position="217"/>
        <end position="237"/>
    </location>
</feature>
<sequence>MSIQEKDVQSPLDEHHQPKSFARRLATWGVELRGIEPVSVEERTDTQYNKICWVFCSSNLTILTFSAGSLGPAVFGLNVADSCIVIVTVILFCAIFPAYFATWGASLGMRQMVLARYSFGYYGVIVPCVLNLLGVFGFSAANCIVGGQALASVTNGHLSWTVGIIIFTLISVIVSFFGYKFLHWYERIAWIPILATFIVILGLGGKHLGNPSPLTPITVSAILGFAGTQAGLMIAWAGYAADYATYLQPYGTSRRIFLYAYAGLAMPTIFTGCIGAAIAGVAGSVPSWNDAYAGGNVGGLLNAVLEPAGDFGKFLTVILSFSVAANLASTFYSSSLNFQVIIPRLVVVPRYVFTLITAAIVLAISIVGAHRFYTAISNFLGLFGYWVAVFVSVLLIEHLIFRSNNFVDYDTDAWNVPGRLPSGLAAIGCGFLTFGLVVPTISQVWFTGPIARTTGDLGFEVALVLSALLYLPLRWLEIKVAGHL</sequence>
<feature type="transmembrane region" description="Helical" evidence="8">
    <location>
        <begin position="119"/>
        <end position="138"/>
    </location>
</feature>
<dbReference type="GO" id="GO:0005886">
    <property type="term" value="C:plasma membrane"/>
    <property type="evidence" value="ECO:0007669"/>
    <property type="project" value="TreeGrafter"/>
</dbReference>
<evidence type="ECO:0000313" key="10">
    <source>
        <dbReference type="Proteomes" id="UP000567179"/>
    </source>
</evidence>
<dbReference type="InterPro" id="IPR001248">
    <property type="entry name" value="Pur-cyt_permease"/>
</dbReference>
<feature type="transmembrane region" description="Helical" evidence="8">
    <location>
        <begin position="352"/>
        <end position="373"/>
    </location>
</feature>
<dbReference type="EMBL" id="JAACJJ010000030">
    <property type="protein sequence ID" value="KAF5318548.1"/>
    <property type="molecule type" value="Genomic_DNA"/>
</dbReference>
<feature type="transmembrane region" description="Helical" evidence="8">
    <location>
        <begin position="158"/>
        <end position="179"/>
    </location>
</feature>
<dbReference type="PANTHER" id="PTHR31806:SF5">
    <property type="entry name" value="PURINE-CYTOSINE PERMEASE FCY21"/>
    <property type="match status" value="1"/>
</dbReference>
<evidence type="ECO:0000313" key="9">
    <source>
        <dbReference type="EMBL" id="KAF5318548.1"/>
    </source>
</evidence>
<feature type="transmembrane region" description="Helical" evidence="8">
    <location>
        <begin position="422"/>
        <end position="445"/>
    </location>
</feature>
<protein>
    <submittedName>
        <fullName evidence="9">Uncharacterized protein</fullName>
    </submittedName>
</protein>
<evidence type="ECO:0000256" key="5">
    <source>
        <dbReference type="ARBA" id="ARBA00022989"/>
    </source>
</evidence>
<evidence type="ECO:0000256" key="6">
    <source>
        <dbReference type="ARBA" id="ARBA00023136"/>
    </source>
</evidence>
<reference evidence="9 10" key="1">
    <citation type="journal article" date="2020" name="ISME J.">
        <title>Uncovering the hidden diversity of litter-decomposition mechanisms in mushroom-forming fungi.</title>
        <authorList>
            <person name="Floudas D."/>
            <person name="Bentzer J."/>
            <person name="Ahren D."/>
            <person name="Johansson T."/>
            <person name="Persson P."/>
            <person name="Tunlid A."/>
        </authorList>
    </citation>
    <scope>NUCLEOTIDE SEQUENCE [LARGE SCALE GENOMIC DNA]</scope>
    <source>
        <strain evidence="9 10">CBS 101986</strain>
    </source>
</reference>
<dbReference type="Proteomes" id="UP000567179">
    <property type="component" value="Unassembled WGS sequence"/>
</dbReference>
<comment type="subcellular location">
    <subcellularLocation>
        <location evidence="1">Membrane</location>
        <topology evidence="1">Multi-pass membrane protein</topology>
    </subcellularLocation>
</comment>
<keyword evidence="4 8" id="KW-0812">Transmembrane</keyword>
<comment type="caution">
    <text evidence="9">The sequence shown here is derived from an EMBL/GenBank/DDBJ whole genome shotgun (WGS) entry which is preliminary data.</text>
</comment>
<dbReference type="GO" id="GO:0022857">
    <property type="term" value="F:transmembrane transporter activity"/>
    <property type="evidence" value="ECO:0007669"/>
    <property type="project" value="InterPro"/>
</dbReference>
<feature type="transmembrane region" description="Helical" evidence="8">
    <location>
        <begin position="314"/>
        <end position="332"/>
    </location>
</feature>
<feature type="transmembrane region" description="Helical" evidence="8">
    <location>
        <begin position="84"/>
        <end position="107"/>
    </location>
</feature>
<evidence type="ECO:0000256" key="2">
    <source>
        <dbReference type="ARBA" id="ARBA00008974"/>
    </source>
</evidence>
<evidence type="ECO:0000256" key="4">
    <source>
        <dbReference type="ARBA" id="ARBA00022692"/>
    </source>
</evidence>
<feature type="transmembrane region" description="Helical" evidence="8">
    <location>
        <begin position="258"/>
        <end position="282"/>
    </location>
</feature>
<feature type="transmembrane region" description="Helical" evidence="8">
    <location>
        <begin position="457"/>
        <end position="476"/>
    </location>
</feature>
<evidence type="ECO:0000256" key="1">
    <source>
        <dbReference type="ARBA" id="ARBA00004141"/>
    </source>
</evidence>
<feature type="transmembrane region" description="Helical" evidence="8">
    <location>
        <begin position="188"/>
        <end position="205"/>
    </location>
</feature>
<dbReference type="Gene3D" id="1.10.4160.10">
    <property type="entry name" value="Hydantoin permease"/>
    <property type="match status" value="1"/>
</dbReference>
<keyword evidence="5 8" id="KW-1133">Transmembrane helix</keyword>